<dbReference type="STRING" id="448386.A0A2V3INA0"/>
<dbReference type="OrthoDB" id="1903335at2759"/>
<feature type="transmembrane region" description="Helical" evidence="1">
    <location>
        <begin position="116"/>
        <end position="140"/>
    </location>
</feature>
<protein>
    <submittedName>
        <fullName evidence="2">Photosystem I subunit O</fullName>
    </submittedName>
</protein>
<dbReference type="Proteomes" id="UP000247409">
    <property type="component" value="Unassembled WGS sequence"/>
</dbReference>
<evidence type="ECO:0000313" key="3">
    <source>
        <dbReference type="Proteomes" id="UP000247409"/>
    </source>
</evidence>
<evidence type="ECO:0000256" key="1">
    <source>
        <dbReference type="SAM" id="Phobius"/>
    </source>
</evidence>
<evidence type="ECO:0000313" key="2">
    <source>
        <dbReference type="EMBL" id="PXF43561.1"/>
    </source>
</evidence>
<accession>A0A2V3INA0</accession>
<proteinExistence type="predicted"/>
<feature type="transmembrane region" description="Helical" evidence="1">
    <location>
        <begin position="59"/>
        <end position="79"/>
    </location>
</feature>
<gene>
    <name evidence="2" type="ORF">BWQ96_06673</name>
</gene>
<organism evidence="2 3">
    <name type="scientific">Gracilariopsis chorda</name>
    <dbReference type="NCBI Taxonomy" id="448386"/>
    <lineage>
        <taxon>Eukaryota</taxon>
        <taxon>Rhodophyta</taxon>
        <taxon>Florideophyceae</taxon>
        <taxon>Rhodymeniophycidae</taxon>
        <taxon>Gracilariales</taxon>
        <taxon>Gracilariaceae</taxon>
        <taxon>Gracilariopsis</taxon>
    </lineage>
</organism>
<dbReference type="InterPro" id="IPR017498">
    <property type="entry name" value="PSI_PsaO"/>
</dbReference>
<keyword evidence="1" id="KW-0812">Transmembrane</keyword>
<keyword evidence="1" id="KW-0472">Membrane</keyword>
<comment type="caution">
    <text evidence="2">The sequence shown here is derived from an EMBL/GenBank/DDBJ whole genome shotgun (WGS) entry which is preliminary data.</text>
</comment>
<reference evidence="2 3" key="1">
    <citation type="journal article" date="2018" name="Mol. Biol. Evol.">
        <title>Analysis of the draft genome of the red seaweed Gracilariopsis chorda provides insights into genome size evolution in Rhodophyta.</title>
        <authorList>
            <person name="Lee J."/>
            <person name="Yang E.C."/>
            <person name="Graf L."/>
            <person name="Yang J.H."/>
            <person name="Qiu H."/>
            <person name="Zel Zion U."/>
            <person name="Chan C.X."/>
            <person name="Stephens T.G."/>
            <person name="Weber A.P.M."/>
            <person name="Boo G.H."/>
            <person name="Boo S.M."/>
            <person name="Kim K.M."/>
            <person name="Shin Y."/>
            <person name="Jung M."/>
            <person name="Lee S.J."/>
            <person name="Yim H.S."/>
            <person name="Lee J.H."/>
            <person name="Bhattacharya D."/>
            <person name="Yoon H.S."/>
        </authorList>
    </citation>
    <scope>NUCLEOTIDE SEQUENCE [LARGE SCALE GENOMIC DNA]</scope>
    <source>
        <strain evidence="2 3">SKKU-2015</strain>
        <tissue evidence="2">Whole body</tissue>
    </source>
</reference>
<keyword evidence="1" id="KW-1133">Transmembrane helix</keyword>
<name>A0A2V3INA0_9FLOR</name>
<dbReference type="EMBL" id="NBIV01000119">
    <property type="protein sequence ID" value="PXF43561.1"/>
    <property type="molecule type" value="Genomic_DNA"/>
</dbReference>
<dbReference type="PANTHER" id="PTHR36311:SF1">
    <property type="entry name" value="PHOTOSYSTEM I SUBUNIT O"/>
    <property type="match status" value="1"/>
</dbReference>
<keyword evidence="3" id="KW-1185">Reference proteome</keyword>
<dbReference type="AlphaFoldDB" id="A0A2V3INA0"/>
<dbReference type="PANTHER" id="PTHR36311">
    <property type="entry name" value="PHOTOSYSTEM I SUBUNIT O"/>
    <property type="match status" value="1"/>
</dbReference>
<dbReference type="Pfam" id="PF22832">
    <property type="entry name" value="PsaO_TMD"/>
    <property type="match status" value="1"/>
</dbReference>
<sequence length="147" mass="16111">MAFISAAPLTVSSTFSTRACSLKRTAFVTRPVARRVTAAPARTTLTPRMEFEISEGMDFELNPIVIALAFFGWVLPSSIPTTIPLTNGTGLSQAFFASMQENLARWPKGPAIDDPFWLLLLLWHVGMFATLIFGTIGYNLSKNRSAP</sequence>